<sequence length="120" mass="12982">MTVNVTDVNLTLAESYYTQALSLWPENCGAMGYLAELYMSQEWHEMALFTLEQLCSECGASHDAASYAKELVEAAAGITLPDSCVAVDAMEELGGSGAPSFFPNLFPLAVLSLLFMMIIK</sequence>
<keyword evidence="1" id="KW-0812">Transmembrane</keyword>
<dbReference type="EMBL" id="BRXZ01002326">
    <property type="protein sequence ID" value="GMH59921.1"/>
    <property type="molecule type" value="Genomic_DNA"/>
</dbReference>
<evidence type="ECO:0000313" key="2">
    <source>
        <dbReference type="EMBL" id="GMH59921.1"/>
    </source>
</evidence>
<organism evidence="2 3">
    <name type="scientific">Triparma retinervis</name>
    <dbReference type="NCBI Taxonomy" id="2557542"/>
    <lineage>
        <taxon>Eukaryota</taxon>
        <taxon>Sar</taxon>
        <taxon>Stramenopiles</taxon>
        <taxon>Ochrophyta</taxon>
        <taxon>Bolidophyceae</taxon>
        <taxon>Parmales</taxon>
        <taxon>Triparmaceae</taxon>
        <taxon>Triparma</taxon>
    </lineage>
</organism>
<protein>
    <submittedName>
        <fullName evidence="2">Uncharacterized protein</fullName>
    </submittedName>
</protein>
<accession>A0A9W6ZXV4</accession>
<dbReference type="SUPFAM" id="SSF48452">
    <property type="entry name" value="TPR-like"/>
    <property type="match status" value="1"/>
</dbReference>
<dbReference type="Proteomes" id="UP001165082">
    <property type="component" value="Unassembled WGS sequence"/>
</dbReference>
<evidence type="ECO:0000256" key="1">
    <source>
        <dbReference type="SAM" id="Phobius"/>
    </source>
</evidence>
<feature type="transmembrane region" description="Helical" evidence="1">
    <location>
        <begin position="101"/>
        <end position="119"/>
    </location>
</feature>
<dbReference type="InterPro" id="IPR011990">
    <property type="entry name" value="TPR-like_helical_dom_sf"/>
</dbReference>
<keyword evidence="3" id="KW-1185">Reference proteome</keyword>
<reference evidence="2" key="1">
    <citation type="submission" date="2022-07" db="EMBL/GenBank/DDBJ databases">
        <title>Genome analysis of Parmales, a sister group of diatoms, reveals the evolutionary specialization of diatoms from phago-mixotrophs to photoautotrophs.</title>
        <authorList>
            <person name="Ban H."/>
            <person name="Sato S."/>
            <person name="Yoshikawa S."/>
            <person name="Kazumasa Y."/>
            <person name="Nakamura Y."/>
            <person name="Ichinomiya M."/>
            <person name="Saitoh K."/>
            <person name="Sato N."/>
            <person name="Blanc-Mathieu R."/>
            <person name="Endo H."/>
            <person name="Kuwata A."/>
            <person name="Ogata H."/>
        </authorList>
    </citation>
    <scope>NUCLEOTIDE SEQUENCE</scope>
</reference>
<gene>
    <name evidence="2" type="ORF">TrRE_jg3307</name>
</gene>
<keyword evidence="1" id="KW-0472">Membrane</keyword>
<keyword evidence="1" id="KW-1133">Transmembrane helix</keyword>
<name>A0A9W6ZXV4_9STRA</name>
<dbReference type="AlphaFoldDB" id="A0A9W6ZXV4"/>
<evidence type="ECO:0000313" key="3">
    <source>
        <dbReference type="Proteomes" id="UP001165082"/>
    </source>
</evidence>
<comment type="caution">
    <text evidence="2">The sequence shown here is derived from an EMBL/GenBank/DDBJ whole genome shotgun (WGS) entry which is preliminary data.</text>
</comment>
<dbReference type="Gene3D" id="1.25.40.10">
    <property type="entry name" value="Tetratricopeptide repeat domain"/>
    <property type="match status" value="1"/>
</dbReference>
<dbReference type="OrthoDB" id="205974at2759"/>
<proteinExistence type="predicted"/>